<evidence type="ECO:0000256" key="8">
    <source>
        <dbReference type="ARBA" id="ARBA00022840"/>
    </source>
</evidence>
<evidence type="ECO:0000256" key="10">
    <source>
        <dbReference type="ARBA" id="ARBA00022977"/>
    </source>
</evidence>
<dbReference type="RefSeq" id="WP_043662324.1">
    <property type="nucleotide sequence ID" value="NZ_CAVLFH010000001.1"/>
</dbReference>
<evidence type="ECO:0000313" key="13">
    <source>
        <dbReference type="Proteomes" id="UP000238081"/>
    </source>
</evidence>
<dbReference type="GO" id="GO:0009228">
    <property type="term" value="P:thiamine biosynthetic process"/>
    <property type="evidence" value="ECO:0007669"/>
    <property type="project" value="UniProtKB-KW"/>
</dbReference>
<evidence type="ECO:0000256" key="11">
    <source>
        <dbReference type="HAMAP-Rule" id="MF_00228"/>
    </source>
</evidence>
<evidence type="ECO:0000313" key="12">
    <source>
        <dbReference type="EMBL" id="PPV12860.1"/>
    </source>
</evidence>
<dbReference type="HAMAP" id="MF_00228">
    <property type="entry name" value="Thz_kinase"/>
    <property type="match status" value="1"/>
</dbReference>
<feature type="binding site" evidence="11">
    <location>
        <position position="124"/>
    </location>
    <ligand>
        <name>ATP</name>
        <dbReference type="ChEBI" id="CHEBI:30616"/>
    </ligand>
</feature>
<dbReference type="CDD" id="cd01170">
    <property type="entry name" value="THZ_kinase"/>
    <property type="match status" value="1"/>
</dbReference>
<dbReference type="GO" id="GO:0004417">
    <property type="term" value="F:hydroxyethylthiazole kinase activity"/>
    <property type="evidence" value="ECO:0007669"/>
    <property type="project" value="UniProtKB-UniRule"/>
</dbReference>
<keyword evidence="7 11" id="KW-0418">Kinase</keyword>
<dbReference type="SUPFAM" id="SSF53613">
    <property type="entry name" value="Ribokinase-like"/>
    <property type="match status" value="1"/>
</dbReference>
<dbReference type="UniPathway" id="UPA00060">
    <property type="reaction ID" value="UER00139"/>
</dbReference>
<dbReference type="InterPro" id="IPR000417">
    <property type="entry name" value="Hyethyz_kinase"/>
</dbReference>
<comment type="cofactor">
    <cofactor evidence="2 11">
        <name>Mg(2+)</name>
        <dbReference type="ChEBI" id="CHEBI:18420"/>
    </cofactor>
</comment>
<keyword evidence="8 11" id="KW-0067">ATP-binding</keyword>
<evidence type="ECO:0000256" key="7">
    <source>
        <dbReference type="ARBA" id="ARBA00022777"/>
    </source>
</evidence>
<dbReference type="Proteomes" id="UP000238081">
    <property type="component" value="Unassembled WGS sequence"/>
</dbReference>
<feature type="binding site" evidence="11">
    <location>
        <position position="48"/>
    </location>
    <ligand>
        <name>substrate</name>
    </ligand>
</feature>
<dbReference type="InterPro" id="IPR029056">
    <property type="entry name" value="Ribokinase-like"/>
</dbReference>
<keyword evidence="5 11" id="KW-0479">Metal-binding</keyword>
<keyword evidence="6 11" id="KW-0547">Nucleotide-binding</keyword>
<protein>
    <recommendedName>
        <fullName evidence="11">Hydroxyethylthiazole kinase</fullName>
        <ecNumber evidence="11">2.7.1.50</ecNumber>
    </recommendedName>
    <alternativeName>
        <fullName evidence="11">4-methyl-5-beta-hydroxyethylthiazole kinase</fullName>
        <shortName evidence="11">TH kinase</shortName>
        <shortName evidence="11">Thz kinase</shortName>
    </alternativeName>
</protein>
<dbReference type="AlphaFoldDB" id="A0A2S7F7B7"/>
<comment type="similarity">
    <text evidence="11">Belongs to the Thz kinase family.</text>
</comment>
<comment type="pathway">
    <text evidence="3 11">Cofactor biosynthesis; thiamine diphosphate biosynthesis; 4-methyl-5-(2-phosphoethyl)-thiazole from 5-(2-hydroxyethyl)-4-methylthiazole: step 1/1.</text>
</comment>
<organism evidence="12 13">
    <name type="scientific">Clostridium butyricum</name>
    <dbReference type="NCBI Taxonomy" id="1492"/>
    <lineage>
        <taxon>Bacteria</taxon>
        <taxon>Bacillati</taxon>
        <taxon>Bacillota</taxon>
        <taxon>Clostridia</taxon>
        <taxon>Eubacteriales</taxon>
        <taxon>Clostridiaceae</taxon>
        <taxon>Clostridium</taxon>
    </lineage>
</organism>
<reference evidence="12 13" key="1">
    <citation type="submission" date="2016-01" db="EMBL/GenBank/DDBJ databases">
        <title>Characterization of the Clostridium difficile lineages that are prevalent in Hong Kong and China.</title>
        <authorList>
            <person name="Kwok J.S.-L."/>
            <person name="Lam W.-Y."/>
            <person name="Ip M."/>
            <person name="Chan T.-F."/>
            <person name="Hawkey P.M."/>
            <person name="Tsui S.K.-W."/>
        </authorList>
    </citation>
    <scope>NUCLEOTIDE SEQUENCE [LARGE SCALE GENOMIC DNA]</scope>
    <source>
        <strain evidence="12 13">300064</strain>
    </source>
</reference>
<feature type="binding site" evidence="11">
    <location>
        <position position="202"/>
    </location>
    <ligand>
        <name>substrate</name>
    </ligand>
</feature>
<dbReference type="GO" id="GO:0005524">
    <property type="term" value="F:ATP binding"/>
    <property type="evidence" value="ECO:0007669"/>
    <property type="project" value="UniProtKB-UniRule"/>
</dbReference>
<evidence type="ECO:0000256" key="6">
    <source>
        <dbReference type="ARBA" id="ARBA00022741"/>
    </source>
</evidence>
<dbReference type="EMBL" id="LRDH01000131">
    <property type="protein sequence ID" value="PPV12860.1"/>
    <property type="molecule type" value="Genomic_DNA"/>
</dbReference>
<evidence type="ECO:0000256" key="1">
    <source>
        <dbReference type="ARBA" id="ARBA00001771"/>
    </source>
</evidence>
<gene>
    <name evidence="11" type="primary">thiM</name>
    <name evidence="12" type="ORF">AWN73_17560</name>
</gene>
<keyword evidence="10 11" id="KW-0784">Thiamine biosynthesis</keyword>
<keyword evidence="9 11" id="KW-0460">Magnesium</keyword>
<dbReference type="Gene3D" id="3.40.1190.20">
    <property type="match status" value="1"/>
</dbReference>
<evidence type="ECO:0000256" key="2">
    <source>
        <dbReference type="ARBA" id="ARBA00001946"/>
    </source>
</evidence>
<dbReference type="NCBIfam" id="TIGR00694">
    <property type="entry name" value="thiM"/>
    <property type="match status" value="1"/>
</dbReference>
<comment type="catalytic activity">
    <reaction evidence="1 11">
        <text>5-(2-hydroxyethyl)-4-methylthiazole + ATP = 4-methyl-5-(2-phosphooxyethyl)-thiazole + ADP + H(+)</text>
        <dbReference type="Rhea" id="RHEA:24212"/>
        <dbReference type="ChEBI" id="CHEBI:15378"/>
        <dbReference type="ChEBI" id="CHEBI:17957"/>
        <dbReference type="ChEBI" id="CHEBI:30616"/>
        <dbReference type="ChEBI" id="CHEBI:58296"/>
        <dbReference type="ChEBI" id="CHEBI:456216"/>
        <dbReference type="EC" id="2.7.1.50"/>
    </reaction>
</comment>
<evidence type="ECO:0000256" key="9">
    <source>
        <dbReference type="ARBA" id="ARBA00022842"/>
    </source>
</evidence>
<comment type="function">
    <text evidence="11">Catalyzes the phosphorylation of the hydroxyl group of 4-methyl-5-beta-hydroxyethylthiazole (THZ).</text>
</comment>
<name>A0A2S7F7B7_CLOBU</name>
<evidence type="ECO:0000256" key="4">
    <source>
        <dbReference type="ARBA" id="ARBA00022679"/>
    </source>
</evidence>
<dbReference type="GO" id="GO:0000287">
    <property type="term" value="F:magnesium ion binding"/>
    <property type="evidence" value="ECO:0007669"/>
    <property type="project" value="UniProtKB-UniRule"/>
</dbReference>
<dbReference type="PRINTS" id="PR01099">
    <property type="entry name" value="HYETHTZKNASE"/>
</dbReference>
<evidence type="ECO:0000256" key="5">
    <source>
        <dbReference type="ARBA" id="ARBA00022723"/>
    </source>
</evidence>
<comment type="caution">
    <text evidence="12">The sequence shown here is derived from an EMBL/GenBank/DDBJ whole genome shotgun (WGS) entry which is preliminary data.</text>
</comment>
<dbReference type="Pfam" id="PF02110">
    <property type="entry name" value="HK"/>
    <property type="match status" value="1"/>
</dbReference>
<accession>A0A2S7F7B7</accession>
<evidence type="ECO:0000256" key="3">
    <source>
        <dbReference type="ARBA" id="ARBA00004868"/>
    </source>
</evidence>
<dbReference type="EC" id="2.7.1.50" evidence="11"/>
<keyword evidence="4 11" id="KW-0808">Transferase</keyword>
<feature type="binding site" evidence="11">
    <location>
        <position position="175"/>
    </location>
    <ligand>
        <name>ATP</name>
        <dbReference type="ChEBI" id="CHEBI:30616"/>
    </ligand>
</feature>
<dbReference type="PIRSF" id="PIRSF000513">
    <property type="entry name" value="Thz_kinase"/>
    <property type="match status" value="1"/>
</dbReference>
<proteinExistence type="inferred from homology"/>
<sequence>MNIDIAQKVVELLNRLKNKKPLIHNITNYVTVNDCANILLAIGASPIMADDLKESADITSIASALVINIGTLNERTIESMIASGKKANELNIPVVLDPVGAGASSFRNETTKRILEEIKISVLRGNMSEIKFIAGLESETKGVDASESDLKSDSDEGIRVAKSLAKRFNCTVAITGVFDIVSDGEKSVTIENGTKMLSNVTGTGCMTTALVGGYLGACETKEDLFIAAISGIVSMGICGEIAEERAGNIGLGSFHMAIIDAVSNLDEENLLNRSKIK</sequence>
<dbReference type="NCBIfam" id="NF006830">
    <property type="entry name" value="PRK09355.1"/>
    <property type="match status" value="1"/>
</dbReference>
<dbReference type="GO" id="GO:0009229">
    <property type="term" value="P:thiamine diphosphate biosynthetic process"/>
    <property type="evidence" value="ECO:0007669"/>
    <property type="project" value="UniProtKB-UniRule"/>
</dbReference>